<dbReference type="Pfam" id="PF10076">
    <property type="entry name" value="Phage_Mu_Gp48"/>
    <property type="match status" value="1"/>
</dbReference>
<evidence type="ECO:0008006" key="3">
    <source>
        <dbReference type="Google" id="ProtNLM"/>
    </source>
</evidence>
<reference evidence="1 2" key="1">
    <citation type="submission" date="2021-03" db="EMBL/GenBank/DDBJ databases">
        <title>Genomic Encyclopedia of Type Strains, Phase IV (KMG-IV): sequencing the most valuable type-strain genomes for metagenomic binning, comparative biology and taxonomic classification.</title>
        <authorList>
            <person name="Goeker M."/>
        </authorList>
    </citation>
    <scope>NUCLEOTIDE SEQUENCE [LARGE SCALE GENOMIC DNA]</scope>
    <source>
        <strain evidence="1 2">DSM 14349</strain>
    </source>
</reference>
<protein>
    <recommendedName>
        <fullName evidence="3">Phage portal protein</fullName>
    </recommendedName>
</protein>
<organism evidence="1 2">
    <name type="scientific">Paenibacillus turicensis</name>
    <dbReference type="NCBI Taxonomy" id="160487"/>
    <lineage>
        <taxon>Bacteria</taxon>
        <taxon>Bacillati</taxon>
        <taxon>Bacillota</taxon>
        <taxon>Bacilli</taxon>
        <taxon>Bacillales</taxon>
        <taxon>Paenibacillaceae</taxon>
        <taxon>Paenibacillus</taxon>
    </lineage>
</organism>
<evidence type="ECO:0000313" key="1">
    <source>
        <dbReference type="EMBL" id="MBP1904731.1"/>
    </source>
</evidence>
<dbReference type="InterPro" id="IPR018755">
    <property type="entry name" value="Phage_Mu_Gp48"/>
</dbReference>
<dbReference type="RefSeq" id="WP_210088410.1">
    <property type="nucleotide sequence ID" value="NZ_JAGGKG010000005.1"/>
</dbReference>
<evidence type="ECO:0000313" key="2">
    <source>
        <dbReference type="Proteomes" id="UP001519272"/>
    </source>
</evidence>
<dbReference type="Proteomes" id="UP001519272">
    <property type="component" value="Unassembled WGS sequence"/>
</dbReference>
<sequence>MNEVMSESGREMLGYLPTYYENSRVMRSHLDGVGTELDKLSEALHETLDQFFVKTATWGLVHWENELGIYSDPSKPISQRRAVVESKLRGSGSFSGRLVQNVAEAYYVGNVDVTFQPAEWSFTIYFKDTIGVPPNLDDIKAMIEEIKPAHLIAEYSFNYLRLSDIHEVMILEQMQAQPLGNFDGRSEV</sequence>
<comment type="caution">
    <text evidence="1">The sequence shown here is derived from an EMBL/GenBank/DDBJ whole genome shotgun (WGS) entry which is preliminary data.</text>
</comment>
<dbReference type="EMBL" id="JAGGKG010000005">
    <property type="protein sequence ID" value="MBP1904731.1"/>
    <property type="molecule type" value="Genomic_DNA"/>
</dbReference>
<name>A0ABS4FQ76_9BACL</name>
<accession>A0ABS4FQ76</accession>
<proteinExistence type="predicted"/>
<gene>
    <name evidence="1" type="ORF">J2Z32_001355</name>
</gene>
<keyword evidence="2" id="KW-1185">Reference proteome</keyword>